<dbReference type="FunFam" id="3.30.565.10:FF:000006">
    <property type="entry name" value="Sensor histidine kinase WalK"/>
    <property type="match status" value="1"/>
</dbReference>
<evidence type="ECO:0000256" key="9">
    <source>
        <dbReference type="ARBA" id="ARBA00022777"/>
    </source>
</evidence>
<feature type="region of interest" description="Disordered" evidence="15">
    <location>
        <begin position="215"/>
        <end position="235"/>
    </location>
</feature>
<dbReference type="SMART" id="SM00388">
    <property type="entry name" value="HisKA"/>
    <property type="match status" value="1"/>
</dbReference>
<dbReference type="InterPro" id="IPR003594">
    <property type="entry name" value="HATPase_dom"/>
</dbReference>
<dbReference type="PROSITE" id="PS50839">
    <property type="entry name" value="CHASE"/>
    <property type="match status" value="1"/>
</dbReference>
<dbReference type="InterPro" id="IPR003661">
    <property type="entry name" value="HisK_dim/P_dom"/>
</dbReference>
<dbReference type="InterPro" id="IPR000014">
    <property type="entry name" value="PAS"/>
</dbReference>
<keyword evidence="8" id="KW-0547">Nucleotide-binding</keyword>
<dbReference type="PROSITE" id="PS50112">
    <property type="entry name" value="PAS"/>
    <property type="match status" value="1"/>
</dbReference>
<comment type="catalytic activity">
    <reaction evidence="1">
        <text>ATP + protein L-histidine = ADP + protein N-phospho-L-histidine.</text>
        <dbReference type="EC" id="2.7.13.3"/>
    </reaction>
</comment>
<keyword evidence="9" id="KW-0418">Kinase</keyword>
<evidence type="ECO:0000256" key="11">
    <source>
        <dbReference type="ARBA" id="ARBA00022989"/>
    </source>
</evidence>
<evidence type="ECO:0000256" key="10">
    <source>
        <dbReference type="ARBA" id="ARBA00022840"/>
    </source>
</evidence>
<feature type="region of interest" description="Disordered" evidence="15">
    <location>
        <begin position="887"/>
        <end position="908"/>
    </location>
</feature>
<dbReference type="SUPFAM" id="SSF55785">
    <property type="entry name" value="PYP-like sensor domain (PAS domain)"/>
    <property type="match status" value="2"/>
</dbReference>
<feature type="domain" description="CHASE" evidence="20">
    <location>
        <begin position="143"/>
        <end position="264"/>
    </location>
</feature>
<dbReference type="InterPro" id="IPR000700">
    <property type="entry name" value="PAS-assoc_C"/>
</dbReference>
<dbReference type="InterPro" id="IPR042240">
    <property type="entry name" value="CHASE_sf"/>
</dbReference>
<feature type="domain" description="PAS" evidence="18">
    <location>
        <begin position="377"/>
        <end position="418"/>
    </location>
</feature>
<comment type="subcellular location">
    <subcellularLocation>
        <location evidence="3">Cell membrane</location>
    </subcellularLocation>
    <subcellularLocation>
        <location evidence="2">Membrane</location>
        <topology evidence="2">Multi-pass membrane protein</topology>
    </subcellularLocation>
</comment>
<sequence length="908" mass="95140">MRFRRVARSAPALTLLVTALGAVASAGGGVVVYQAQQRMLAQAVEHRVALIESAVRGETGRYLAALRSVAAAAGAFDTLTAVKFGELAGPLRSAGMPGVTSIAFFVPATDEQVGPVQQQWRQRGAPGLVLHPVGTGREHIFSIFSEPFDGVTAAATGIDVTQAAAPTAALLQARDTGTVAVSDTYQLIRDMRLPPAQRQQSFVLTAPVYAVPDPAAPVPPTGAGPPDADPAHAAGRDDASAFRGWVLMGLRGQDFIGGTLQQITQGSADVTLQAVAADGRLDSVAALEAPSRRARTIRRDVEVTVAQRRWRLHLDIISAGLPGAGPAHVATTGAGLGLTALVAALVAVLATGRRRADARIAAATAQLRAAETEAREQAGLLTAVLDSVSDGVGVVDERGAFLLHNPAAQAMLGVDDRDGPHEWQAHYGLFHADGVTPFPADELPLTRALRGQSSTEVPMVVRNSANPDGIVITVSARPLHPTAGRPGAVAVFHDVTARTAAERQLADATDRLRRELDRRLSAEADLRAARDDLAAQQQYLREVLDTIDVTVVTCGTDGLLVHANRAARAALPDSAGPLDIVAAARQLRFTHPDGSAFTDAETPLARALRGEHVDGVEAHVVHADGTRHVTMLHARPLHGPDGRITGAVASSYSITALREREAELTAFAGIVAHDLKSPLSVITSYTDLLHQDLAERGDTEHADLLDRVLITARRMSRLIDDLLGYAAARDATLSTTPVELGALVEEVVTERLAAAGVPGTPPPQICVGPLPTLHADPALLRQLFDNLIGNAVKYTPPGRPGQVTITAEPHGDGHVRIVVADRGIGIPDGQHDAIFTGFHRAHRAAGYTGTGLGLAICQRVVHRHGGTITATDNPGGGARFTVTLPTTSATEQPTAGAPDARPHHTTTR</sequence>
<evidence type="ECO:0000256" key="4">
    <source>
        <dbReference type="ARBA" id="ARBA00012438"/>
    </source>
</evidence>
<name>A0A9W6NS92_9ACTN</name>
<evidence type="ECO:0000259" key="19">
    <source>
        <dbReference type="PROSITE" id="PS50113"/>
    </source>
</evidence>
<dbReference type="PRINTS" id="PR00344">
    <property type="entry name" value="BCTRLSENSOR"/>
</dbReference>
<dbReference type="PROSITE" id="PS50113">
    <property type="entry name" value="PAC"/>
    <property type="match status" value="1"/>
</dbReference>
<evidence type="ECO:0000256" key="14">
    <source>
        <dbReference type="ARBA" id="ARBA00039401"/>
    </source>
</evidence>
<dbReference type="Gene3D" id="1.10.287.130">
    <property type="match status" value="1"/>
</dbReference>
<dbReference type="InterPro" id="IPR005467">
    <property type="entry name" value="His_kinase_dom"/>
</dbReference>
<keyword evidence="5" id="KW-0597">Phosphoprotein</keyword>
<evidence type="ECO:0000256" key="3">
    <source>
        <dbReference type="ARBA" id="ARBA00004236"/>
    </source>
</evidence>
<dbReference type="SUPFAM" id="SSF55874">
    <property type="entry name" value="ATPase domain of HSP90 chaperone/DNA topoisomerase II/histidine kinase"/>
    <property type="match status" value="1"/>
</dbReference>
<reference evidence="21" key="2">
    <citation type="submission" date="2023-01" db="EMBL/GenBank/DDBJ databases">
        <authorList>
            <person name="Sun Q."/>
            <person name="Evtushenko L."/>
        </authorList>
    </citation>
    <scope>NUCLEOTIDE SEQUENCE</scope>
    <source>
        <strain evidence="21">VKM Ac-1321</strain>
    </source>
</reference>
<evidence type="ECO:0000256" key="5">
    <source>
        <dbReference type="ARBA" id="ARBA00022553"/>
    </source>
</evidence>
<dbReference type="PANTHER" id="PTHR42878">
    <property type="entry name" value="TWO-COMPONENT HISTIDINE KINASE"/>
    <property type="match status" value="1"/>
</dbReference>
<dbReference type="Pfam" id="PF02518">
    <property type="entry name" value="HATPase_c"/>
    <property type="match status" value="1"/>
</dbReference>
<dbReference type="InterPro" id="IPR036097">
    <property type="entry name" value="HisK_dim/P_sf"/>
</dbReference>
<proteinExistence type="predicted"/>
<dbReference type="PROSITE" id="PS50109">
    <property type="entry name" value="HIS_KIN"/>
    <property type="match status" value="1"/>
</dbReference>
<dbReference type="SMART" id="SM00387">
    <property type="entry name" value="HATPase_c"/>
    <property type="match status" value="1"/>
</dbReference>
<keyword evidence="16" id="KW-0732">Signal</keyword>
<evidence type="ECO:0000256" key="6">
    <source>
        <dbReference type="ARBA" id="ARBA00022679"/>
    </source>
</evidence>
<keyword evidence="22" id="KW-1185">Reference proteome</keyword>
<dbReference type="InterPro" id="IPR013656">
    <property type="entry name" value="PAS_4"/>
</dbReference>
<dbReference type="Proteomes" id="UP001143480">
    <property type="component" value="Unassembled WGS sequence"/>
</dbReference>
<evidence type="ECO:0000256" key="13">
    <source>
        <dbReference type="ARBA" id="ARBA00023136"/>
    </source>
</evidence>
<dbReference type="InterPro" id="IPR035965">
    <property type="entry name" value="PAS-like_dom_sf"/>
</dbReference>
<dbReference type="GO" id="GO:0000156">
    <property type="term" value="F:phosphorelay response regulator activity"/>
    <property type="evidence" value="ECO:0007669"/>
    <property type="project" value="TreeGrafter"/>
</dbReference>
<dbReference type="InterPro" id="IPR004358">
    <property type="entry name" value="Sig_transdc_His_kin-like_C"/>
</dbReference>
<dbReference type="Pfam" id="PF08448">
    <property type="entry name" value="PAS_4"/>
    <property type="match status" value="2"/>
</dbReference>
<dbReference type="Gene3D" id="3.30.450.20">
    <property type="entry name" value="PAS domain"/>
    <property type="match status" value="2"/>
</dbReference>
<keyword evidence="11" id="KW-1133">Transmembrane helix</keyword>
<evidence type="ECO:0000256" key="8">
    <source>
        <dbReference type="ARBA" id="ARBA00022741"/>
    </source>
</evidence>
<evidence type="ECO:0000256" key="1">
    <source>
        <dbReference type="ARBA" id="ARBA00000085"/>
    </source>
</evidence>
<dbReference type="Gene3D" id="3.30.565.10">
    <property type="entry name" value="Histidine kinase-like ATPase, C-terminal domain"/>
    <property type="match status" value="1"/>
</dbReference>
<feature type="domain" description="PAC" evidence="19">
    <location>
        <begin position="614"/>
        <end position="666"/>
    </location>
</feature>
<dbReference type="Gene3D" id="3.30.450.350">
    <property type="entry name" value="CHASE domain"/>
    <property type="match status" value="1"/>
</dbReference>
<evidence type="ECO:0000256" key="16">
    <source>
        <dbReference type="SAM" id="SignalP"/>
    </source>
</evidence>
<evidence type="ECO:0000259" key="20">
    <source>
        <dbReference type="PROSITE" id="PS50839"/>
    </source>
</evidence>
<keyword evidence="7" id="KW-0812">Transmembrane</keyword>
<evidence type="ECO:0000256" key="7">
    <source>
        <dbReference type="ARBA" id="ARBA00022692"/>
    </source>
</evidence>
<reference evidence="21" key="1">
    <citation type="journal article" date="2014" name="Int. J. Syst. Evol. Microbiol.">
        <title>Complete genome sequence of Corynebacterium casei LMG S-19264T (=DSM 44701T), isolated from a smear-ripened cheese.</title>
        <authorList>
            <consortium name="US DOE Joint Genome Institute (JGI-PGF)"/>
            <person name="Walter F."/>
            <person name="Albersmeier A."/>
            <person name="Kalinowski J."/>
            <person name="Ruckert C."/>
        </authorList>
    </citation>
    <scope>NUCLEOTIDE SEQUENCE</scope>
    <source>
        <strain evidence="21">VKM Ac-1321</strain>
    </source>
</reference>
<evidence type="ECO:0000259" key="17">
    <source>
        <dbReference type="PROSITE" id="PS50109"/>
    </source>
</evidence>
<dbReference type="GO" id="GO:0000155">
    <property type="term" value="F:phosphorelay sensor kinase activity"/>
    <property type="evidence" value="ECO:0007669"/>
    <property type="project" value="InterPro"/>
</dbReference>
<evidence type="ECO:0000256" key="2">
    <source>
        <dbReference type="ARBA" id="ARBA00004141"/>
    </source>
</evidence>
<keyword evidence="13" id="KW-0472">Membrane</keyword>
<evidence type="ECO:0000256" key="15">
    <source>
        <dbReference type="SAM" id="MobiDB-lite"/>
    </source>
</evidence>
<comment type="caution">
    <text evidence="21">The sequence shown here is derived from an EMBL/GenBank/DDBJ whole genome shotgun (WGS) entry which is preliminary data.</text>
</comment>
<dbReference type="GO" id="GO:0030295">
    <property type="term" value="F:protein kinase activator activity"/>
    <property type="evidence" value="ECO:0007669"/>
    <property type="project" value="TreeGrafter"/>
</dbReference>
<dbReference type="CDD" id="cd00075">
    <property type="entry name" value="HATPase"/>
    <property type="match status" value="1"/>
</dbReference>
<dbReference type="EMBL" id="BSFP01000081">
    <property type="protein sequence ID" value="GLL06927.1"/>
    <property type="molecule type" value="Genomic_DNA"/>
</dbReference>
<dbReference type="InterPro" id="IPR036890">
    <property type="entry name" value="HATPase_C_sf"/>
</dbReference>
<evidence type="ECO:0000256" key="12">
    <source>
        <dbReference type="ARBA" id="ARBA00023012"/>
    </source>
</evidence>
<dbReference type="SUPFAM" id="SSF47384">
    <property type="entry name" value="Homodimeric domain of signal transducing histidine kinase"/>
    <property type="match status" value="1"/>
</dbReference>
<protein>
    <recommendedName>
        <fullName evidence="14">Sensor-like histidine kinase SenX3</fullName>
        <ecNumber evidence="4">2.7.13.3</ecNumber>
    </recommendedName>
</protein>
<accession>A0A9W6NS92</accession>
<keyword evidence="12" id="KW-0902">Two-component regulatory system</keyword>
<dbReference type="SMART" id="SM01079">
    <property type="entry name" value="CHASE"/>
    <property type="match status" value="1"/>
</dbReference>
<dbReference type="PANTHER" id="PTHR42878:SF7">
    <property type="entry name" value="SENSOR HISTIDINE KINASE GLRK"/>
    <property type="match status" value="1"/>
</dbReference>
<keyword evidence="6" id="KW-0808">Transferase</keyword>
<dbReference type="InterPro" id="IPR050351">
    <property type="entry name" value="BphY/WalK/GraS-like"/>
</dbReference>
<dbReference type="GO" id="GO:0005886">
    <property type="term" value="C:plasma membrane"/>
    <property type="evidence" value="ECO:0007669"/>
    <property type="project" value="UniProtKB-SubCell"/>
</dbReference>
<organism evidence="21 22">
    <name type="scientific">Dactylosporangium matsuzakiense</name>
    <dbReference type="NCBI Taxonomy" id="53360"/>
    <lineage>
        <taxon>Bacteria</taxon>
        <taxon>Bacillati</taxon>
        <taxon>Actinomycetota</taxon>
        <taxon>Actinomycetes</taxon>
        <taxon>Micromonosporales</taxon>
        <taxon>Micromonosporaceae</taxon>
        <taxon>Dactylosporangium</taxon>
    </lineage>
</organism>
<dbReference type="Pfam" id="PF00512">
    <property type="entry name" value="HisKA"/>
    <property type="match status" value="1"/>
</dbReference>
<dbReference type="EC" id="2.7.13.3" evidence="4"/>
<dbReference type="AlphaFoldDB" id="A0A9W6NS92"/>
<feature type="chain" id="PRO_5040965668" description="Sensor-like histidine kinase SenX3" evidence="16">
    <location>
        <begin position="25"/>
        <end position="908"/>
    </location>
</feature>
<feature type="signal peptide" evidence="16">
    <location>
        <begin position="1"/>
        <end position="24"/>
    </location>
</feature>
<keyword evidence="10" id="KW-0067">ATP-binding</keyword>
<evidence type="ECO:0000313" key="22">
    <source>
        <dbReference type="Proteomes" id="UP001143480"/>
    </source>
</evidence>
<gene>
    <name evidence="21" type="ORF">GCM10017581_086770</name>
</gene>
<evidence type="ECO:0000313" key="21">
    <source>
        <dbReference type="EMBL" id="GLL06927.1"/>
    </source>
</evidence>
<dbReference type="InterPro" id="IPR006189">
    <property type="entry name" value="CHASE_dom"/>
</dbReference>
<dbReference type="GO" id="GO:0007234">
    <property type="term" value="P:osmosensory signaling via phosphorelay pathway"/>
    <property type="evidence" value="ECO:0007669"/>
    <property type="project" value="TreeGrafter"/>
</dbReference>
<evidence type="ECO:0000259" key="18">
    <source>
        <dbReference type="PROSITE" id="PS50112"/>
    </source>
</evidence>
<dbReference type="CDD" id="cd00082">
    <property type="entry name" value="HisKA"/>
    <property type="match status" value="1"/>
</dbReference>
<dbReference type="GO" id="GO:0005524">
    <property type="term" value="F:ATP binding"/>
    <property type="evidence" value="ECO:0007669"/>
    <property type="project" value="UniProtKB-KW"/>
</dbReference>
<dbReference type="Pfam" id="PF03924">
    <property type="entry name" value="CHASE"/>
    <property type="match status" value="1"/>
</dbReference>
<feature type="domain" description="Histidine kinase" evidence="17">
    <location>
        <begin position="670"/>
        <end position="888"/>
    </location>
</feature>